<protein>
    <submittedName>
        <fullName evidence="1">Uncharacterized protein</fullName>
    </submittedName>
</protein>
<name>A0A6A4H455_9AGAR</name>
<dbReference type="EMBL" id="ML769605">
    <property type="protein sequence ID" value="KAE9392065.1"/>
    <property type="molecule type" value="Genomic_DNA"/>
</dbReference>
<reference evidence="1" key="1">
    <citation type="journal article" date="2019" name="Environ. Microbiol.">
        <title>Fungal ecological strategies reflected in gene transcription - a case study of two litter decomposers.</title>
        <authorList>
            <person name="Barbi F."/>
            <person name="Kohler A."/>
            <person name="Barry K."/>
            <person name="Baskaran P."/>
            <person name="Daum C."/>
            <person name="Fauchery L."/>
            <person name="Ihrmark K."/>
            <person name="Kuo A."/>
            <person name="LaButti K."/>
            <person name="Lipzen A."/>
            <person name="Morin E."/>
            <person name="Grigoriev I.V."/>
            <person name="Henrissat B."/>
            <person name="Lindahl B."/>
            <person name="Martin F."/>
        </authorList>
    </citation>
    <scope>NUCLEOTIDE SEQUENCE</scope>
    <source>
        <strain evidence="1">JB14</strain>
    </source>
</reference>
<sequence length="51" mass="5726">MHIYNGPTAVITKDPDYGKVIFVSPNNPYGIKRQRMTLGKFYPVCFVSSSS</sequence>
<dbReference type="AlphaFoldDB" id="A0A6A4H455"/>
<proteinExistence type="predicted"/>
<keyword evidence="2" id="KW-1185">Reference proteome</keyword>
<accession>A0A6A4H455</accession>
<organism evidence="1 2">
    <name type="scientific">Gymnopus androsaceus JB14</name>
    <dbReference type="NCBI Taxonomy" id="1447944"/>
    <lineage>
        <taxon>Eukaryota</taxon>
        <taxon>Fungi</taxon>
        <taxon>Dikarya</taxon>
        <taxon>Basidiomycota</taxon>
        <taxon>Agaricomycotina</taxon>
        <taxon>Agaricomycetes</taxon>
        <taxon>Agaricomycetidae</taxon>
        <taxon>Agaricales</taxon>
        <taxon>Marasmiineae</taxon>
        <taxon>Omphalotaceae</taxon>
        <taxon>Gymnopus</taxon>
    </lineage>
</organism>
<dbReference type="Proteomes" id="UP000799118">
    <property type="component" value="Unassembled WGS sequence"/>
</dbReference>
<gene>
    <name evidence="1" type="ORF">BT96DRAFT_924936</name>
</gene>
<evidence type="ECO:0000313" key="2">
    <source>
        <dbReference type="Proteomes" id="UP000799118"/>
    </source>
</evidence>
<evidence type="ECO:0000313" key="1">
    <source>
        <dbReference type="EMBL" id="KAE9392065.1"/>
    </source>
</evidence>